<keyword evidence="4 6" id="KW-1133">Transmembrane helix</keyword>
<evidence type="ECO:0000259" key="7">
    <source>
        <dbReference type="Pfam" id="PF00482"/>
    </source>
</evidence>
<dbReference type="KEGG" id="zal:AZF00_13480"/>
<dbReference type="AlphaFoldDB" id="A0A127M7N2"/>
<dbReference type="GO" id="GO:0005886">
    <property type="term" value="C:plasma membrane"/>
    <property type="evidence" value="ECO:0007669"/>
    <property type="project" value="UniProtKB-SubCell"/>
</dbReference>
<feature type="transmembrane region" description="Helical" evidence="6">
    <location>
        <begin position="66"/>
        <end position="84"/>
    </location>
</feature>
<feature type="domain" description="Type II secretion system protein GspF" evidence="7">
    <location>
        <begin position="133"/>
        <end position="249"/>
    </location>
</feature>
<evidence type="ECO:0000256" key="4">
    <source>
        <dbReference type="ARBA" id="ARBA00022989"/>
    </source>
</evidence>
<name>A0A127M7N2_9GAMM</name>
<feature type="transmembrane region" description="Helical" evidence="6">
    <location>
        <begin position="269"/>
        <end position="287"/>
    </location>
</feature>
<keyword evidence="5 6" id="KW-0472">Membrane</keyword>
<evidence type="ECO:0000256" key="5">
    <source>
        <dbReference type="ARBA" id="ARBA00023136"/>
    </source>
</evidence>
<proteinExistence type="predicted"/>
<comment type="subcellular location">
    <subcellularLocation>
        <location evidence="1">Cell membrane</location>
        <topology evidence="1">Multi-pass membrane protein</topology>
    </subcellularLocation>
</comment>
<feature type="transmembrane region" description="Helical" evidence="6">
    <location>
        <begin position="234"/>
        <end position="254"/>
    </location>
</feature>
<feature type="transmembrane region" description="Helical" evidence="6">
    <location>
        <begin position="90"/>
        <end position="109"/>
    </location>
</feature>
<evidence type="ECO:0000256" key="3">
    <source>
        <dbReference type="ARBA" id="ARBA00022692"/>
    </source>
</evidence>
<dbReference type="RefSeq" id="WP_008248536.1">
    <property type="nucleotide sequence ID" value="NZ_CP014544.1"/>
</dbReference>
<evidence type="ECO:0000313" key="9">
    <source>
        <dbReference type="Proteomes" id="UP000074119"/>
    </source>
</evidence>
<evidence type="ECO:0000256" key="6">
    <source>
        <dbReference type="SAM" id="Phobius"/>
    </source>
</evidence>
<gene>
    <name evidence="8" type="ORF">AZF00_13480</name>
</gene>
<dbReference type="PANTHER" id="PTHR35007">
    <property type="entry name" value="INTEGRAL MEMBRANE PROTEIN-RELATED"/>
    <property type="match status" value="1"/>
</dbReference>
<keyword evidence="3 6" id="KW-0812">Transmembrane</keyword>
<keyword evidence="2" id="KW-1003">Cell membrane</keyword>
<evidence type="ECO:0000256" key="2">
    <source>
        <dbReference type="ARBA" id="ARBA00022475"/>
    </source>
</evidence>
<dbReference type="Pfam" id="PF00482">
    <property type="entry name" value="T2SSF"/>
    <property type="match status" value="1"/>
</dbReference>
<organism evidence="8 9">
    <name type="scientific">Zhongshania aliphaticivorans</name>
    <dbReference type="NCBI Taxonomy" id="1470434"/>
    <lineage>
        <taxon>Bacteria</taxon>
        <taxon>Pseudomonadati</taxon>
        <taxon>Pseudomonadota</taxon>
        <taxon>Gammaproteobacteria</taxon>
        <taxon>Cellvibrionales</taxon>
        <taxon>Spongiibacteraceae</taxon>
        <taxon>Zhongshania</taxon>
    </lineage>
</organism>
<protein>
    <recommendedName>
        <fullName evidence="7">Type II secretion system protein GspF domain-containing protein</fullName>
    </recommendedName>
</protein>
<dbReference type="InterPro" id="IPR018076">
    <property type="entry name" value="T2SS_GspF_dom"/>
</dbReference>
<sequence length="295" mass="33324">MIDILLVALCVCVALYSAYFFWSNRTASSATSTPVDVLFEDKPIRVRKPSKLRGSLRTLNLQVEPILVIAIIGILGACVYFLFIELFPDMGRFALLAAAGFTCMAFFIINDMSLWRRRKFEERLVDSLDLIQAAIQGGVTARHALLVAADASDGAIKKELTEIVERLDYGLTIEVAVDRMQKRYDTEGVRLFSQALISKWHSGSDFGLLLKSISELIRDQLRLRMLITGQLSGVRYSAVFTGALPYLLVPLFLWREPHWFDPLKNNPDGATYVLGAILLQVFGYLWLRRLLRTEL</sequence>
<dbReference type="STRING" id="1470434.AZF00_13480"/>
<evidence type="ECO:0000256" key="1">
    <source>
        <dbReference type="ARBA" id="ARBA00004651"/>
    </source>
</evidence>
<dbReference type="EMBL" id="CP014544">
    <property type="protein sequence ID" value="AMO69252.1"/>
    <property type="molecule type" value="Genomic_DNA"/>
</dbReference>
<feature type="transmembrane region" description="Helical" evidence="6">
    <location>
        <begin position="6"/>
        <end position="22"/>
    </location>
</feature>
<dbReference type="Proteomes" id="UP000074119">
    <property type="component" value="Chromosome"/>
</dbReference>
<dbReference type="PANTHER" id="PTHR35007:SF1">
    <property type="entry name" value="PILUS ASSEMBLY PROTEIN"/>
    <property type="match status" value="1"/>
</dbReference>
<accession>A0A127M7N2</accession>
<evidence type="ECO:0000313" key="8">
    <source>
        <dbReference type="EMBL" id="AMO69252.1"/>
    </source>
</evidence>
<reference evidence="8 9" key="1">
    <citation type="submission" date="2015-12" db="EMBL/GenBank/DDBJ databases">
        <authorList>
            <person name="Shamseldin A."/>
            <person name="Moawad H."/>
            <person name="Abd El-Rahim W.M."/>
            <person name="Sadowsky M.J."/>
        </authorList>
    </citation>
    <scope>NUCLEOTIDE SEQUENCE [LARGE SCALE GENOMIC DNA]</scope>
    <source>
        <strain evidence="8 9">SM2</strain>
    </source>
</reference>